<evidence type="ECO:0000313" key="1">
    <source>
        <dbReference type="EMBL" id="KOO26728.1"/>
    </source>
</evidence>
<sequence>MYGVLQSSYQDVELELRVMCGRPAVCGTPPAPYTDHDPDYPTKFRSCKIMFVAGDGLALMRLNHLLANKPDVYIDQTPLIIPIQGEHPHGLFHVMHCEWRLHRQFIMWCAGEVNNQQVIDDPNVSVFNEHRFFYLHVLTRACAQYIIFISKTAGAETLDEPIAFLAKSEANIDFAWVCHFLYDAGFFVLDFLQSVRANRSHTLDLLWREFFASAHSGTANKTQYVPMSIMRVFWGMALTPELSKLYHRIRTLPGGLGAVGWDMAVEMLNAAIKAHVAHRVSEAQINRFIRSWALLECVQKKMREFIYPGRSARQVPNLADANRDVARLVERFKAVIGTTWAQAVRPNQTSHVTTGAQRLMVPWREVAAVMNRTGAEAPATYVRNHVTPLTPFFTWDP</sequence>
<dbReference type="Proteomes" id="UP000037460">
    <property type="component" value="Unassembled WGS sequence"/>
</dbReference>
<reference evidence="2" key="1">
    <citation type="journal article" date="2015" name="PLoS Genet.">
        <title>Genome Sequence and Transcriptome Analyses of Chrysochromulina tobin: Metabolic Tools for Enhanced Algal Fitness in the Prominent Order Prymnesiales (Haptophyceae).</title>
        <authorList>
            <person name="Hovde B.T."/>
            <person name="Deodato C.R."/>
            <person name="Hunsperger H.M."/>
            <person name="Ryken S.A."/>
            <person name="Yost W."/>
            <person name="Jha R.K."/>
            <person name="Patterson J."/>
            <person name="Monnat R.J. Jr."/>
            <person name="Barlow S.B."/>
            <person name="Starkenburg S.R."/>
            <person name="Cattolico R.A."/>
        </authorList>
    </citation>
    <scope>NUCLEOTIDE SEQUENCE</scope>
    <source>
        <strain evidence="2">CCMP291</strain>
    </source>
</reference>
<accession>A0A0M0JKD9</accession>
<name>A0A0M0JKD9_9EUKA</name>
<organism evidence="1 2">
    <name type="scientific">Chrysochromulina tobinii</name>
    <dbReference type="NCBI Taxonomy" id="1460289"/>
    <lineage>
        <taxon>Eukaryota</taxon>
        <taxon>Haptista</taxon>
        <taxon>Haptophyta</taxon>
        <taxon>Prymnesiophyceae</taxon>
        <taxon>Prymnesiales</taxon>
        <taxon>Chrysochromulinaceae</taxon>
        <taxon>Chrysochromulina</taxon>
    </lineage>
</organism>
<gene>
    <name evidence="1" type="ORF">Ctob_005446</name>
</gene>
<keyword evidence="2" id="KW-1185">Reference proteome</keyword>
<dbReference type="EMBL" id="JWZX01002813">
    <property type="protein sequence ID" value="KOO26728.1"/>
    <property type="molecule type" value="Genomic_DNA"/>
</dbReference>
<evidence type="ECO:0000313" key="2">
    <source>
        <dbReference type="Proteomes" id="UP000037460"/>
    </source>
</evidence>
<dbReference type="AlphaFoldDB" id="A0A0M0JKD9"/>
<proteinExistence type="predicted"/>
<comment type="caution">
    <text evidence="1">The sequence shown here is derived from an EMBL/GenBank/DDBJ whole genome shotgun (WGS) entry which is preliminary data.</text>
</comment>
<protein>
    <submittedName>
        <fullName evidence="1">Uncharacterized protein</fullName>
    </submittedName>
</protein>